<evidence type="ECO:0000313" key="1">
    <source>
        <dbReference type="EMBL" id="MBN3282219.1"/>
    </source>
</evidence>
<dbReference type="Proteomes" id="UP001166093">
    <property type="component" value="Unassembled WGS sequence"/>
</dbReference>
<dbReference type="InterPro" id="IPR039212">
    <property type="entry name" value="RBFA_mitochondrial"/>
</dbReference>
<protein>
    <submittedName>
        <fullName evidence="1">RBFA factor</fullName>
    </submittedName>
</protein>
<evidence type="ECO:0000313" key="2">
    <source>
        <dbReference type="Proteomes" id="UP001166093"/>
    </source>
</evidence>
<dbReference type="EMBL" id="JAAWVQ010115807">
    <property type="protein sequence ID" value="MBN3282219.1"/>
    <property type="molecule type" value="Genomic_DNA"/>
</dbReference>
<dbReference type="InterPro" id="IPR015946">
    <property type="entry name" value="KH_dom-like_a/b"/>
</dbReference>
<feature type="non-terminal residue" evidence="1">
    <location>
        <position position="186"/>
    </location>
</feature>
<dbReference type="PANTHER" id="PTHR14725">
    <property type="entry name" value="RIBOSOME-BINDING FACTOR A, MITOCHONDRIAL-RELATED"/>
    <property type="match status" value="1"/>
</dbReference>
<dbReference type="PANTHER" id="PTHR14725:SF0">
    <property type="entry name" value="RIBOSOME-BINDING FACTOR A, MITOCHONDRIAL-RELATED"/>
    <property type="match status" value="1"/>
</dbReference>
<keyword evidence="2" id="KW-1185">Reference proteome</keyword>
<organism evidence="1 2">
    <name type="scientific">Polyodon spathula</name>
    <name type="common">North American paddlefish</name>
    <name type="synonym">Squalus spathula</name>
    <dbReference type="NCBI Taxonomy" id="7913"/>
    <lineage>
        <taxon>Eukaryota</taxon>
        <taxon>Metazoa</taxon>
        <taxon>Chordata</taxon>
        <taxon>Craniata</taxon>
        <taxon>Vertebrata</taxon>
        <taxon>Euteleostomi</taxon>
        <taxon>Actinopterygii</taxon>
        <taxon>Chondrostei</taxon>
        <taxon>Acipenseriformes</taxon>
        <taxon>Polyodontidae</taxon>
        <taxon>Polyodon</taxon>
    </lineage>
</organism>
<gene>
    <name evidence="1" type="primary">Rbfa_1</name>
    <name evidence="1" type="ORF">GTO93_0011837</name>
</gene>
<dbReference type="InterPro" id="IPR023799">
    <property type="entry name" value="RbfA_dom_sf"/>
</dbReference>
<comment type="caution">
    <text evidence="1">The sequence shown here is derived from an EMBL/GenBank/DDBJ whole genome shotgun (WGS) entry which is preliminary data.</text>
</comment>
<dbReference type="Gene3D" id="3.30.300.20">
    <property type="match status" value="1"/>
</dbReference>
<name>A0ABS2Y686_POLSP</name>
<reference evidence="1" key="1">
    <citation type="journal article" date="2021" name="Cell">
        <title>Tracing the genetic footprints of vertebrate landing in non-teleost ray-finned fishes.</title>
        <authorList>
            <person name="Bi X."/>
            <person name="Wang K."/>
            <person name="Yang L."/>
            <person name="Pan H."/>
            <person name="Jiang H."/>
            <person name="Wei Q."/>
            <person name="Fang M."/>
            <person name="Yu H."/>
            <person name="Zhu C."/>
            <person name="Cai Y."/>
            <person name="He Y."/>
            <person name="Gan X."/>
            <person name="Zeng H."/>
            <person name="Yu D."/>
            <person name="Zhu Y."/>
            <person name="Jiang H."/>
            <person name="Qiu Q."/>
            <person name="Yang H."/>
            <person name="Zhang Y.E."/>
            <person name="Wang W."/>
            <person name="Zhu M."/>
            <person name="He S."/>
            <person name="Zhang G."/>
        </authorList>
    </citation>
    <scope>NUCLEOTIDE SEQUENCE</scope>
    <source>
        <strain evidence="1">Pddl_001</strain>
    </source>
</reference>
<accession>A0ABS2Y686</accession>
<dbReference type="SUPFAM" id="SSF89919">
    <property type="entry name" value="Ribosome-binding factor A, RbfA"/>
    <property type="match status" value="1"/>
</dbReference>
<sequence length="186" mass="21292">MRSLNTILYKAITDLMNTYEVSPELYDLPVEISKAIFLLLDFSSCCEYWKISGKSEKDDLICQVLEKSAPHIRYLLITHQVLGSVPAVTFTKDKHYAVVSLCTVYNCCNRFFFKVEKLLEAADFGPQENTGDSVPIVNDRRETSTSSNLFGIDHEALNRQIMEHKKRFTEKLTEPVDASLTEQQQE</sequence>
<feature type="non-terminal residue" evidence="1">
    <location>
        <position position="1"/>
    </location>
</feature>
<proteinExistence type="predicted"/>